<reference evidence="2 3" key="1">
    <citation type="submission" date="2016-06" db="EMBL/GenBank/DDBJ databases">
        <title>Domibacillus iocasae genome sequencing.</title>
        <authorList>
            <person name="Verma A."/>
            <person name="Pal Y."/>
            <person name="Ojha A.K."/>
            <person name="Krishnamurthi S."/>
        </authorList>
    </citation>
    <scope>NUCLEOTIDE SEQUENCE [LARGE SCALE GENOMIC DNA]</scope>
    <source>
        <strain evidence="2 3">DSM 29979</strain>
    </source>
</reference>
<dbReference type="PROSITE" id="PS51725">
    <property type="entry name" value="ABM"/>
    <property type="match status" value="1"/>
</dbReference>
<dbReference type="STRING" id="1714016.BA724_13835"/>
<evidence type="ECO:0000313" key="3">
    <source>
        <dbReference type="Proteomes" id="UP000095658"/>
    </source>
</evidence>
<keyword evidence="3" id="KW-1185">Reference proteome</keyword>
<name>A0A1E7DKB7_9BACI</name>
<dbReference type="Pfam" id="PF03992">
    <property type="entry name" value="ABM"/>
    <property type="match status" value="1"/>
</dbReference>
<sequence>MSYIVHSIVNVPPEKIEETIAIYQNRSKLVDNYEGFLSFQLLQNEKRPSELTVQLIWETKEAYMKWATSEAFQKVHDLEKNYPDQELAAIVPKVQKYRVVAT</sequence>
<dbReference type="Proteomes" id="UP000095658">
    <property type="component" value="Unassembled WGS sequence"/>
</dbReference>
<feature type="domain" description="ABM" evidence="1">
    <location>
        <begin position="3"/>
        <end position="91"/>
    </location>
</feature>
<dbReference type="PANTHER" id="PTHR34474">
    <property type="entry name" value="SIGNAL TRANSDUCTION PROTEIN TRAP"/>
    <property type="match status" value="1"/>
</dbReference>
<gene>
    <name evidence="2" type="ORF">BA724_13835</name>
</gene>
<dbReference type="AlphaFoldDB" id="A0A1E7DKB7"/>
<organism evidence="2 3">
    <name type="scientific">Domibacillus iocasae</name>
    <dbReference type="NCBI Taxonomy" id="1714016"/>
    <lineage>
        <taxon>Bacteria</taxon>
        <taxon>Bacillati</taxon>
        <taxon>Bacillota</taxon>
        <taxon>Bacilli</taxon>
        <taxon>Bacillales</taxon>
        <taxon>Bacillaceae</taxon>
        <taxon>Domibacillus</taxon>
    </lineage>
</organism>
<dbReference type="GO" id="GO:0004497">
    <property type="term" value="F:monooxygenase activity"/>
    <property type="evidence" value="ECO:0007669"/>
    <property type="project" value="UniProtKB-KW"/>
</dbReference>
<dbReference type="InterPro" id="IPR050404">
    <property type="entry name" value="Heme-degrading_MO"/>
</dbReference>
<dbReference type="RefSeq" id="WP_069939931.1">
    <property type="nucleotide sequence ID" value="NZ_MAMP01000025.1"/>
</dbReference>
<accession>A0A1E7DKB7</accession>
<dbReference type="Gene3D" id="3.30.70.100">
    <property type="match status" value="1"/>
</dbReference>
<keyword evidence="2" id="KW-0560">Oxidoreductase</keyword>
<dbReference type="PANTHER" id="PTHR34474:SF4">
    <property type="entry name" value="HEME OXYGENASE (STAPHYLOBILIN-PRODUCING) 1"/>
    <property type="match status" value="1"/>
</dbReference>
<keyword evidence="2" id="KW-0503">Monooxygenase</keyword>
<dbReference type="InterPro" id="IPR011008">
    <property type="entry name" value="Dimeric_a/b-barrel"/>
</dbReference>
<dbReference type="OrthoDB" id="2617048at2"/>
<evidence type="ECO:0000313" key="2">
    <source>
        <dbReference type="EMBL" id="OES43494.1"/>
    </source>
</evidence>
<evidence type="ECO:0000259" key="1">
    <source>
        <dbReference type="PROSITE" id="PS51725"/>
    </source>
</evidence>
<proteinExistence type="predicted"/>
<dbReference type="InterPro" id="IPR007138">
    <property type="entry name" value="ABM_dom"/>
</dbReference>
<dbReference type="SUPFAM" id="SSF54909">
    <property type="entry name" value="Dimeric alpha+beta barrel"/>
    <property type="match status" value="1"/>
</dbReference>
<dbReference type="EMBL" id="MAMP01000025">
    <property type="protein sequence ID" value="OES43494.1"/>
    <property type="molecule type" value="Genomic_DNA"/>
</dbReference>
<protein>
    <submittedName>
        <fullName evidence="2">Antibiotic biosynthesis monooxygenase</fullName>
    </submittedName>
</protein>
<comment type="caution">
    <text evidence="2">The sequence shown here is derived from an EMBL/GenBank/DDBJ whole genome shotgun (WGS) entry which is preliminary data.</text>
</comment>